<evidence type="ECO:0000313" key="10">
    <source>
        <dbReference type="EMBL" id="OPJ80555.1"/>
    </source>
</evidence>
<dbReference type="EMBL" id="LSYS01004200">
    <property type="protein sequence ID" value="OPJ80555.1"/>
    <property type="molecule type" value="Genomic_DNA"/>
</dbReference>
<keyword evidence="4" id="KW-0963">Cytoplasm</keyword>
<accession>A0A1V4K844</accession>
<dbReference type="PANTHER" id="PTHR35447">
    <property type="entry name" value="BH3-INTERACTING DOMAIN DEATH AGONIST"/>
    <property type="match status" value="1"/>
</dbReference>
<evidence type="ECO:0000313" key="11">
    <source>
        <dbReference type="Proteomes" id="UP000190648"/>
    </source>
</evidence>
<reference evidence="10 11" key="1">
    <citation type="submission" date="2016-02" db="EMBL/GenBank/DDBJ databases">
        <title>Band-tailed pigeon sequencing and assembly.</title>
        <authorList>
            <person name="Soares A.E."/>
            <person name="Novak B.J."/>
            <person name="Rice E.S."/>
            <person name="O'Connell B."/>
            <person name="Chang D."/>
            <person name="Weber S."/>
            <person name="Shapiro B."/>
        </authorList>
    </citation>
    <scope>NUCLEOTIDE SEQUENCE [LARGE SCALE GENOMIC DNA]</scope>
    <source>
        <strain evidence="10">BTP2013</strain>
        <tissue evidence="10">Blood</tissue>
    </source>
</reference>
<keyword evidence="7" id="KW-0496">Mitochondrion</keyword>
<evidence type="ECO:0000256" key="7">
    <source>
        <dbReference type="ARBA" id="ARBA00023128"/>
    </source>
</evidence>
<organism evidence="10 11">
    <name type="scientific">Patagioenas fasciata monilis</name>
    <dbReference type="NCBI Taxonomy" id="372326"/>
    <lineage>
        <taxon>Eukaryota</taxon>
        <taxon>Metazoa</taxon>
        <taxon>Chordata</taxon>
        <taxon>Craniata</taxon>
        <taxon>Vertebrata</taxon>
        <taxon>Euteleostomi</taxon>
        <taxon>Archelosauria</taxon>
        <taxon>Archosauria</taxon>
        <taxon>Dinosauria</taxon>
        <taxon>Saurischia</taxon>
        <taxon>Theropoda</taxon>
        <taxon>Coelurosauria</taxon>
        <taxon>Aves</taxon>
        <taxon>Neognathae</taxon>
        <taxon>Neoaves</taxon>
        <taxon>Columbimorphae</taxon>
        <taxon>Columbiformes</taxon>
        <taxon>Columbidae</taxon>
        <taxon>Patagioenas</taxon>
    </lineage>
</organism>
<keyword evidence="5" id="KW-0053">Apoptosis</keyword>
<dbReference type="GO" id="GO:2001244">
    <property type="term" value="P:positive regulation of intrinsic apoptotic signaling pathway"/>
    <property type="evidence" value="ECO:0007669"/>
    <property type="project" value="TreeGrafter"/>
</dbReference>
<feature type="region of interest" description="Disordered" evidence="9">
    <location>
        <begin position="59"/>
        <end position="90"/>
    </location>
</feature>
<evidence type="ECO:0000256" key="1">
    <source>
        <dbReference type="ARBA" id="ARBA00004294"/>
    </source>
</evidence>
<dbReference type="AlphaFoldDB" id="A0A1V4K844"/>
<evidence type="ECO:0000256" key="9">
    <source>
        <dbReference type="SAM" id="MobiDB-lite"/>
    </source>
</evidence>
<dbReference type="STRING" id="372326.A0A1V4K844"/>
<evidence type="ECO:0000256" key="6">
    <source>
        <dbReference type="ARBA" id="ARBA00022787"/>
    </source>
</evidence>
<dbReference type="GO" id="GO:0090200">
    <property type="term" value="P:positive regulation of release of cytochrome c from mitochondria"/>
    <property type="evidence" value="ECO:0007669"/>
    <property type="project" value="UniProtKB-ARBA"/>
</dbReference>
<dbReference type="GO" id="GO:0005741">
    <property type="term" value="C:mitochondrial outer membrane"/>
    <property type="evidence" value="ECO:0007669"/>
    <property type="project" value="UniProtKB-SubCell"/>
</dbReference>
<proteinExistence type="predicted"/>
<dbReference type="InterPro" id="IPR036834">
    <property type="entry name" value="Bcl-2-like_sf"/>
</dbReference>
<evidence type="ECO:0000256" key="4">
    <source>
        <dbReference type="ARBA" id="ARBA00022490"/>
    </source>
</evidence>
<keyword evidence="6" id="KW-1000">Mitochondrion outer membrane</keyword>
<dbReference type="Pfam" id="PF06393">
    <property type="entry name" value="BID"/>
    <property type="match status" value="1"/>
</dbReference>
<dbReference type="GO" id="GO:2001238">
    <property type="term" value="P:positive regulation of extrinsic apoptotic signaling pathway"/>
    <property type="evidence" value="ECO:0007669"/>
    <property type="project" value="TreeGrafter"/>
</dbReference>
<evidence type="ECO:0000256" key="8">
    <source>
        <dbReference type="ARBA" id="ARBA00023136"/>
    </source>
</evidence>
<evidence type="ECO:0000256" key="5">
    <source>
        <dbReference type="ARBA" id="ARBA00022703"/>
    </source>
</evidence>
<keyword evidence="8" id="KW-0472">Membrane</keyword>
<dbReference type="GO" id="GO:0001836">
    <property type="term" value="P:release of cytochrome c from mitochondria"/>
    <property type="evidence" value="ECO:0007669"/>
    <property type="project" value="UniProtKB-ARBA"/>
</dbReference>
<keyword evidence="11" id="KW-1185">Reference proteome</keyword>
<dbReference type="Gene3D" id="1.10.437.10">
    <property type="entry name" value="Blc2-like"/>
    <property type="match status" value="1"/>
</dbReference>
<sequence>MPLKLPHPPDVVLLGTGPPPLPSCLGSVLSGRRRKRGGGDLAASRCWYPLVWKASHGLKHSQAQEKGSPGPVPEPCQVPKRRTARTTFSSASTPFRVEGKEFWCEAEGDKSCCVSESIMEQVNGSLQMESVLLYSFLDVSPDCMFREQLHSLQSQGIVPVLQGKYCYDDEMELQTDGNRSGHLLQNGEPVFEPQVDEEVVRLIAAQLAEIGDQFDREIKTRLVNDLVQQFLNENLPGEVITRRMSEAVEGLVRALPPDMEQEKATLVLAMVLTKKIVNTVPSLLPRVFRTTVNYINQHLHNYIVRMVRG</sequence>
<dbReference type="GO" id="GO:0005829">
    <property type="term" value="C:cytosol"/>
    <property type="evidence" value="ECO:0007669"/>
    <property type="project" value="TreeGrafter"/>
</dbReference>
<dbReference type="InterPro" id="IPR010479">
    <property type="entry name" value="BID"/>
</dbReference>
<dbReference type="GO" id="GO:0033554">
    <property type="term" value="P:cellular response to stress"/>
    <property type="evidence" value="ECO:0007669"/>
    <property type="project" value="UniProtKB-ARBA"/>
</dbReference>
<dbReference type="OrthoDB" id="9941774at2759"/>
<comment type="subcellular location">
    <subcellularLocation>
        <location evidence="2">Cytoplasm</location>
    </subcellularLocation>
    <subcellularLocation>
        <location evidence="1">Mitochondrion outer membrane</location>
    </subcellularLocation>
</comment>
<dbReference type="SUPFAM" id="SSF56854">
    <property type="entry name" value="Bcl-2 inhibitors of programmed cell death"/>
    <property type="match status" value="1"/>
</dbReference>
<dbReference type="GO" id="GO:0035556">
    <property type="term" value="P:intracellular signal transduction"/>
    <property type="evidence" value="ECO:0007669"/>
    <property type="project" value="UniProtKB-ARBA"/>
</dbReference>
<dbReference type="PANTHER" id="PTHR35447:SF1">
    <property type="entry name" value="BH3-INTERACTING DOMAIN DEATH AGONIST"/>
    <property type="match status" value="1"/>
</dbReference>
<evidence type="ECO:0000256" key="2">
    <source>
        <dbReference type="ARBA" id="ARBA00004496"/>
    </source>
</evidence>
<protein>
    <recommendedName>
        <fullName evidence="3">BH3-interacting domain death agonist</fullName>
    </recommendedName>
</protein>
<name>A0A1V4K844_PATFA</name>
<gene>
    <name evidence="10" type="primary">BID</name>
    <name evidence="10" type="ORF">AV530_010844</name>
</gene>
<dbReference type="FunFam" id="1.10.437.10:FF:000010">
    <property type="entry name" value="BH3-interacting domain death agonist"/>
    <property type="match status" value="1"/>
</dbReference>
<dbReference type="Proteomes" id="UP000190648">
    <property type="component" value="Unassembled WGS sequence"/>
</dbReference>
<comment type="caution">
    <text evidence="10">The sequence shown here is derived from an EMBL/GenBank/DDBJ whole genome shotgun (WGS) entry which is preliminary data.</text>
</comment>
<evidence type="ECO:0000256" key="3">
    <source>
        <dbReference type="ARBA" id="ARBA00015802"/>
    </source>
</evidence>